<organism evidence="3 4">
    <name type="scientific">Mesorhizobium marinum</name>
    <dbReference type="NCBI Taxonomy" id="3228790"/>
    <lineage>
        <taxon>Bacteria</taxon>
        <taxon>Pseudomonadati</taxon>
        <taxon>Pseudomonadota</taxon>
        <taxon>Alphaproteobacteria</taxon>
        <taxon>Hyphomicrobiales</taxon>
        <taxon>Phyllobacteriaceae</taxon>
        <taxon>Mesorhizobium</taxon>
    </lineage>
</organism>
<sequence>MRFVRLIVGFLVIAIALFLIAGEQLSGASADAVVNAQTTTVRSPISGTLSLESRTLGSRVMAGETLGSVDTPADDDVRLNDLLLDRANVGAEVGRLNATIARHEAAVAMLQSRTDLYRTWRIRELEAALGAEPRTGTDAVAEIALEAAREGTFLGDGYNDAPASEQRLWDLSVRLEEMRAQLDAEKLRAGNLEKRIDEERLRKNRLDLAQLKANVDGSVWEILATDGETVQRGQDVLRLVDCASTIVTLSVAESTYNRLRPGDSAMFRFNGDGRSFQGTITRLAGAGAATIYRQLAVAPSGRHLERFDVALLVPALRQDPDLACGIGRSGRAFFEARPFDFLRRIWG</sequence>
<feature type="coiled-coil region" evidence="2">
    <location>
        <begin position="175"/>
        <end position="209"/>
    </location>
</feature>
<name>A0ABV3R0W8_9HYPH</name>
<keyword evidence="2" id="KW-0175">Coiled coil</keyword>
<dbReference type="RefSeq" id="WP_367723682.1">
    <property type="nucleotide sequence ID" value="NZ_JBFOCH010000069.1"/>
</dbReference>
<dbReference type="Proteomes" id="UP001556196">
    <property type="component" value="Unassembled WGS sequence"/>
</dbReference>
<dbReference type="PANTHER" id="PTHR30386">
    <property type="entry name" value="MEMBRANE FUSION SUBUNIT OF EMRAB-TOLC MULTIDRUG EFFLUX PUMP"/>
    <property type="match status" value="1"/>
</dbReference>
<evidence type="ECO:0000313" key="3">
    <source>
        <dbReference type="EMBL" id="MEW9806547.1"/>
    </source>
</evidence>
<comment type="subcellular location">
    <subcellularLocation>
        <location evidence="1">Cell envelope</location>
    </subcellularLocation>
</comment>
<dbReference type="InterPro" id="IPR050739">
    <property type="entry name" value="MFP"/>
</dbReference>
<protein>
    <submittedName>
        <fullName evidence="3">HlyD family secretion protein</fullName>
    </submittedName>
</protein>
<evidence type="ECO:0000313" key="4">
    <source>
        <dbReference type="Proteomes" id="UP001556196"/>
    </source>
</evidence>
<reference evidence="3 4" key="1">
    <citation type="submission" date="2024-06" db="EMBL/GenBank/DDBJ databases">
        <authorList>
            <person name="Tuo L."/>
        </authorList>
    </citation>
    <scope>NUCLEOTIDE SEQUENCE [LARGE SCALE GENOMIC DNA]</scope>
    <source>
        <strain evidence="3 4">ZMM04-5</strain>
    </source>
</reference>
<dbReference type="Gene3D" id="2.40.30.170">
    <property type="match status" value="1"/>
</dbReference>
<evidence type="ECO:0000256" key="1">
    <source>
        <dbReference type="ARBA" id="ARBA00004196"/>
    </source>
</evidence>
<evidence type="ECO:0000256" key="2">
    <source>
        <dbReference type="SAM" id="Coils"/>
    </source>
</evidence>
<dbReference type="EMBL" id="JBFOCI010000003">
    <property type="protein sequence ID" value="MEW9806547.1"/>
    <property type="molecule type" value="Genomic_DNA"/>
</dbReference>
<keyword evidence="4" id="KW-1185">Reference proteome</keyword>
<accession>A0ABV3R0W8</accession>
<gene>
    <name evidence="3" type="ORF">ABUE31_11190</name>
</gene>
<dbReference type="PANTHER" id="PTHR30386:SF19">
    <property type="entry name" value="MULTIDRUG EXPORT PROTEIN EMRA-RELATED"/>
    <property type="match status" value="1"/>
</dbReference>
<proteinExistence type="predicted"/>
<comment type="caution">
    <text evidence="3">The sequence shown here is derived from an EMBL/GenBank/DDBJ whole genome shotgun (WGS) entry which is preliminary data.</text>
</comment>